<feature type="transmembrane region" description="Helical" evidence="6">
    <location>
        <begin position="194"/>
        <end position="213"/>
    </location>
</feature>
<dbReference type="AlphaFoldDB" id="A0A7S2N9Z0"/>
<dbReference type="InterPro" id="IPR005828">
    <property type="entry name" value="MFS_sugar_transport-like"/>
</dbReference>
<gene>
    <name evidence="8" type="ORF">CBRE1094_LOCUS37312</name>
</gene>
<accession>A0A7S2N9Z0</accession>
<feature type="transmembrane region" description="Helical" evidence="6">
    <location>
        <begin position="45"/>
        <end position="66"/>
    </location>
</feature>
<feature type="transmembrane region" description="Helical" evidence="6">
    <location>
        <begin position="233"/>
        <end position="254"/>
    </location>
</feature>
<comment type="subcellular location">
    <subcellularLocation>
        <location evidence="1">Membrane</location>
        <topology evidence="1">Multi-pass membrane protein</topology>
    </subcellularLocation>
</comment>
<evidence type="ECO:0000256" key="4">
    <source>
        <dbReference type="ARBA" id="ARBA00022989"/>
    </source>
</evidence>
<evidence type="ECO:0000256" key="6">
    <source>
        <dbReference type="SAM" id="Phobius"/>
    </source>
</evidence>
<dbReference type="PANTHER" id="PTHR23503:SF8">
    <property type="entry name" value="FACILITATED GLUCOSE TRANSPORTER PROTEIN 1"/>
    <property type="match status" value="1"/>
</dbReference>
<feature type="transmembrane region" description="Helical" evidence="6">
    <location>
        <begin position="298"/>
        <end position="315"/>
    </location>
</feature>
<dbReference type="GO" id="GO:0016020">
    <property type="term" value="C:membrane"/>
    <property type="evidence" value="ECO:0007669"/>
    <property type="project" value="UniProtKB-SubCell"/>
</dbReference>
<organism evidence="8">
    <name type="scientific">Haptolina brevifila</name>
    <dbReference type="NCBI Taxonomy" id="156173"/>
    <lineage>
        <taxon>Eukaryota</taxon>
        <taxon>Haptista</taxon>
        <taxon>Haptophyta</taxon>
        <taxon>Prymnesiophyceae</taxon>
        <taxon>Prymnesiales</taxon>
        <taxon>Prymnesiaceae</taxon>
        <taxon>Haptolina</taxon>
    </lineage>
</organism>
<dbReference type="PANTHER" id="PTHR23503">
    <property type="entry name" value="SOLUTE CARRIER FAMILY 2"/>
    <property type="match status" value="1"/>
</dbReference>
<dbReference type="PROSITE" id="PS50850">
    <property type="entry name" value="MFS"/>
    <property type="match status" value="1"/>
</dbReference>
<dbReference type="PROSITE" id="PS00216">
    <property type="entry name" value="SUGAR_TRANSPORT_1"/>
    <property type="match status" value="1"/>
</dbReference>
<reference evidence="8" key="1">
    <citation type="submission" date="2021-01" db="EMBL/GenBank/DDBJ databases">
        <authorList>
            <person name="Corre E."/>
            <person name="Pelletier E."/>
            <person name="Niang G."/>
            <person name="Scheremetjew M."/>
            <person name="Finn R."/>
            <person name="Kale V."/>
            <person name="Holt S."/>
            <person name="Cochrane G."/>
            <person name="Meng A."/>
            <person name="Brown T."/>
            <person name="Cohen L."/>
        </authorList>
    </citation>
    <scope>NUCLEOTIDE SEQUENCE</scope>
    <source>
        <strain evidence="8">UTEX LB 985</strain>
    </source>
</reference>
<keyword evidence="3 6" id="KW-0812">Transmembrane</keyword>
<feature type="transmembrane region" description="Helical" evidence="6">
    <location>
        <begin position="275"/>
        <end position="292"/>
    </location>
</feature>
<evidence type="ECO:0000313" key="8">
    <source>
        <dbReference type="EMBL" id="CAD9529065.1"/>
    </source>
</evidence>
<evidence type="ECO:0000256" key="5">
    <source>
        <dbReference type="ARBA" id="ARBA00023136"/>
    </source>
</evidence>
<evidence type="ECO:0000256" key="1">
    <source>
        <dbReference type="ARBA" id="ARBA00004141"/>
    </source>
</evidence>
<keyword evidence="5 6" id="KW-0472">Membrane</keyword>
<dbReference type="GO" id="GO:0015149">
    <property type="term" value="F:hexose transmembrane transporter activity"/>
    <property type="evidence" value="ECO:0007669"/>
    <property type="project" value="TreeGrafter"/>
</dbReference>
<evidence type="ECO:0000259" key="7">
    <source>
        <dbReference type="PROSITE" id="PS50850"/>
    </source>
</evidence>
<dbReference type="InterPro" id="IPR020846">
    <property type="entry name" value="MFS_dom"/>
</dbReference>
<keyword evidence="4 6" id="KW-1133">Transmembrane helix</keyword>
<feature type="domain" description="Major facilitator superfamily (MFS) profile" evidence="7">
    <location>
        <begin position="1"/>
        <end position="319"/>
    </location>
</feature>
<dbReference type="InterPro" id="IPR036259">
    <property type="entry name" value="MFS_trans_sf"/>
</dbReference>
<dbReference type="SUPFAM" id="SSF103473">
    <property type="entry name" value="MFS general substrate transporter"/>
    <property type="match status" value="1"/>
</dbReference>
<feature type="transmembrane region" description="Helical" evidence="6">
    <location>
        <begin position="131"/>
        <end position="152"/>
    </location>
</feature>
<dbReference type="Gene3D" id="1.20.1250.20">
    <property type="entry name" value="MFS general substrate transporter like domains"/>
    <property type="match status" value="1"/>
</dbReference>
<protein>
    <recommendedName>
        <fullName evidence="7">Major facilitator superfamily (MFS) profile domain-containing protein</fullName>
    </recommendedName>
</protein>
<evidence type="ECO:0000256" key="3">
    <source>
        <dbReference type="ARBA" id="ARBA00022692"/>
    </source>
</evidence>
<dbReference type="InterPro" id="IPR005829">
    <property type="entry name" value="Sugar_transporter_CS"/>
</dbReference>
<evidence type="ECO:0000256" key="2">
    <source>
        <dbReference type="ARBA" id="ARBA00022448"/>
    </source>
</evidence>
<name>A0A7S2N9Z0_9EUKA</name>
<sequence length="333" mass="36675">MTEISPIAIRGSVGVCSQVGIVCGIALANLLTAPVFNAFGSMEKWRFVFLVPSFFSIFQLVVLPFCPESPAFLIKAHGEGATFKTLMKLHREFSAAQHLSNLKSELTEGGKAGDDMSIGDLFRAKNLRKQLIVGVVIKIGVQFSGIDAIFYYSTLMFRHAHVADPQLATVLLSFVNLAMTFIALTIMDKAGRRALIMCTWVGMCAGFFTIFVAGTLGDDFGMMPEFMANLQVFAMVMIIVSFAVGVGNVEGFLISEIMPVYAKDTLMSIGQPLNWIANLTVSTFFPIVFVALGRNSYLIFVGLTFFFGWFTWNKVPETMGKTIAQVTKEFEKY</sequence>
<dbReference type="Pfam" id="PF00083">
    <property type="entry name" value="Sugar_tr"/>
    <property type="match status" value="1"/>
</dbReference>
<feature type="transmembrane region" description="Helical" evidence="6">
    <location>
        <begin position="12"/>
        <end position="33"/>
    </location>
</feature>
<feature type="transmembrane region" description="Helical" evidence="6">
    <location>
        <begin position="167"/>
        <end position="187"/>
    </location>
</feature>
<keyword evidence="2" id="KW-0813">Transport</keyword>
<proteinExistence type="predicted"/>
<dbReference type="InterPro" id="IPR045263">
    <property type="entry name" value="GLUT"/>
</dbReference>
<dbReference type="EMBL" id="HBGU01068434">
    <property type="protein sequence ID" value="CAD9529065.1"/>
    <property type="molecule type" value="Transcribed_RNA"/>
</dbReference>